<proteinExistence type="predicted"/>
<keyword evidence="2" id="KW-1185">Reference proteome</keyword>
<dbReference type="EMBL" id="VXIV02000205">
    <property type="protein sequence ID" value="KAF6039861.1"/>
    <property type="molecule type" value="Genomic_DNA"/>
</dbReference>
<evidence type="ECO:0000313" key="1">
    <source>
        <dbReference type="EMBL" id="KAF6039861.1"/>
    </source>
</evidence>
<organism evidence="1 2">
    <name type="scientific">Bugula neritina</name>
    <name type="common">Brown bryozoan</name>
    <name type="synonym">Sertularia neritina</name>
    <dbReference type="NCBI Taxonomy" id="10212"/>
    <lineage>
        <taxon>Eukaryota</taxon>
        <taxon>Metazoa</taxon>
        <taxon>Spiralia</taxon>
        <taxon>Lophotrochozoa</taxon>
        <taxon>Bryozoa</taxon>
        <taxon>Gymnolaemata</taxon>
        <taxon>Cheilostomatida</taxon>
        <taxon>Flustrina</taxon>
        <taxon>Buguloidea</taxon>
        <taxon>Bugulidae</taxon>
        <taxon>Bugula</taxon>
    </lineage>
</organism>
<protein>
    <submittedName>
        <fullName evidence="1">Uncharacterized protein</fullName>
    </submittedName>
</protein>
<evidence type="ECO:0000313" key="2">
    <source>
        <dbReference type="Proteomes" id="UP000593567"/>
    </source>
</evidence>
<dbReference type="AlphaFoldDB" id="A0A7J7KNW3"/>
<accession>A0A7J7KNW3</accession>
<name>A0A7J7KNW3_BUGNE</name>
<reference evidence="1" key="1">
    <citation type="submission" date="2020-06" db="EMBL/GenBank/DDBJ databases">
        <title>Draft genome of Bugula neritina, a colonial animal packing powerful symbionts and potential medicines.</title>
        <authorList>
            <person name="Rayko M."/>
        </authorList>
    </citation>
    <scope>NUCLEOTIDE SEQUENCE [LARGE SCALE GENOMIC DNA]</scope>
    <source>
        <strain evidence="1">Kwan_BN1</strain>
    </source>
</reference>
<comment type="caution">
    <text evidence="1">The sequence shown here is derived from an EMBL/GenBank/DDBJ whole genome shotgun (WGS) entry which is preliminary data.</text>
</comment>
<dbReference type="Proteomes" id="UP000593567">
    <property type="component" value="Unassembled WGS sequence"/>
</dbReference>
<gene>
    <name evidence="1" type="ORF">EB796_001835</name>
</gene>
<sequence length="131" mass="14239">MTLRKNFTTDVIQQEGLRKFSPVPTIASVMQIESQLNILKDCADAASSSITPSYVLCELSSVRKNRLPSVANVCDSNINPSSVQSLPLVDVNAAQSSQMVLSDVSTASTMCYATVLTEENILQRCHILSQM</sequence>